<organism evidence="10 11">
    <name type="scientific">Mya arenaria</name>
    <name type="common">Soft-shell clam</name>
    <dbReference type="NCBI Taxonomy" id="6604"/>
    <lineage>
        <taxon>Eukaryota</taxon>
        <taxon>Metazoa</taxon>
        <taxon>Spiralia</taxon>
        <taxon>Lophotrochozoa</taxon>
        <taxon>Mollusca</taxon>
        <taxon>Bivalvia</taxon>
        <taxon>Autobranchia</taxon>
        <taxon>Heteroconchia</taxon>
        <taxon>Euheterodonta</taxon>
        <taxon>Imparidentia</taxon>
        <taxon>Neoheterodontei</taxon>
        <taxon>Myida</taxon>
        <taxon>Myoidea</taxon>
        <taxon>Myidae</taxon>
        <taxon>Mya</taxon>
    </lineage>
</organism>
<comment type="function">
    <text evidence="7">Plays an essential role in autophagy.</text>
</comment>
<keyword evidence="5 8" id="KW-1133">Transmembrane helix</keyword>
<evidence type="ECO:0000256" key="4">
    <source>
        <dbReference type="ARBA" id="ARBA00022729"/>
    </source>
</evidence>
<dbReference type="PANTHER" id="PTHR10766:SF177">
    <property type="entry name" value="TRANSMEMBRANE 9 SUPERFAMILY MEMBER 1"/>
    <property type="match status" value="1"/>
</dbReference>
<evidence type="ECO:0000256" key="7">
    <source>
        <dbReference type="ARBA" id="ARBA00037688"/>
    </source>
</evidence>
<protein>
    <recommendedName>
        <fullName evidence="8">Transmembrane 9 superfamily member</fullName>
    </recommendedName>
</protein>
<accession>A0ABY7FB85</accession>
<feature type="transmembrane region" description="Helical" evidence="8">
    <location>
        <begin position="854"/>
        <end position="878"/>
    </location>
</feature>
<feature type="transmembrane region" description="Helical" evidence="8">
    <location>
        <begin position="819"/>
        <end position="842"/>
    </location>
</feature>
<evidence type="ECO:0000256" key="9">
    <source>
        <dbReference type="SAM" id="MobiDB-lite"/>
    </source>
</evidence>
<evidence type="ECO:0000313" key="10">
    <source>
        <dbReference type="EMBL" id="WAR18049.1"/>
    </source>
</evidence>
<evidence type="ECO:0000256" key="6">
    <source>
        <dbReference type="ARBA" id="ARBA00023136"/>
    </source>
</evidence>
<evidence type="ECO:0000256" key="3">
    <source>
        <dbReference type="ARBA" id="ARBA00022692"/>
    </source>
</evidence>
<feature type="transmembrane region" description="Helical" evidence="8">
    <location>
        <begin position="885"/>
        <end position="900"/>
    </location>
</feature>
<comment type="subcellular location">
    <subcellularLocation>
        <location evidence="1">Cytoplasmic vesicle</location>
        <location evidence="1">Autophagosome membrane</location>
        <topology evidence="1">Multi-pass membrane protein</topology>
    </subcellularLocation>
</comment>
<keyword evidence="11" id="KW-1185">Reference proteome</keyword>
<dbReference type="Pfam" id="PF02990">
    <property type="entry name" value="EMP70"/>
    <property type="match status" value="1"/>
</dbReference>
<keyword evidence="3 8" id="KW-0812">Transmembrane</keyword>
<feature type="transmembrane region" description="Helical" evidence="8">
    <location>
        <begin position="762"/>
        <end position="782"/>
    </location>
</feature>
<evidence type="ECO:0000313" key="11">
    <source>
        <dbReference type="Proteomes" id="UP001164746"/>
    </source>
</evidence>
<evidence type="ECO:0000256" key="2">
    <source>
        <dbReference type="ARBA" id="ARBA00005227"/>
    </source>
</evidence>
<sequence>MFSTWLWLSWLTETGRKLKKAAFLAARNRKKTGKGSFLGHQKQEENWKRQFSWPPETGRKLKKAAFLATKNRKKTEKGSFRGLLEQEENWKRQLSWPPETGRKLEMAAFLAFRNRRKILKKAKQKKNTEKGSLLHQKLKKNTEKGIFLGHQKQEENGKRQLSWQKNTEKCIFLGHQKQEENWKRQLSWPPGTGKKLSNYSQLNTNMNSFLQLRGPNLPHMPKPGTKPATYAKARDQTCHICKSQGPNLPHMQKPGTKPATYAKARDQTHHICQSQGPNLPHMQKPGTKPAKHAKARDQTSHICQSQGPNLPHMPKPGIIPTTYAKARDQTSHICQSQGPNPPHMPKPGTKPATYAKARDQTHHSQGPNPPHMPKPGTKPATYAKARDQTCHKCQSQGPNPPHMPKPGNIPTFTYAKARDQTHHKCQSQGPNPPDMQKPGTEHLSWFSYIRSQRPKERQTEELEKAGAFTIPLHTSSVTFSEEWMCNGLGLTPKKGFVRNQKDVANKELCRVRFEEDDLQLLRDAIEDLYYFEFVIDDIPIRGFIGHLEEGGFLPHTHKVYLWAHLHFNIEYNGEHIIYANVSTKEKEPVSLDDVTAPLEVAFTYSVKWHNSGLKYEERSKRLRDNSFFPKTLETRVLKSDFARYNVDDEESEELDQEDNGWKIIHTDVFRFPAYKNLFCAILGVGMQFLTLATGIIIMAMMGLFNVHRHGISGYVATNMYRKMGGDNWVWNINLTSALFAAPFVFVWSLVNSVAWAYGTTQALPFGTIILLMCLWMFVGYPLTVIGGIFGKNWANGFDAPCRTKNISREIPSVPWYRSAFAHCLVGGFLPFSAISVELYYIFSTLWGREQYTLYGILFIVFGILLSVTACISVALTYFQLSAEDYRVFVFLYALFYYYKRSNMSGLLQSLEFFGYTALTCYVFFLMLGTVSFFASLTFVRYIYQLNMDLLNFSISKKDSKMNKFQNKLVLEGHQKYCMFESYGMCMLE</sequence>
<dbReference type="InterPro" id="IPR004240">
    <property type="entry name" value="EMP70"/>
</dbReference>
<evidence type="ECO:0000256" key="8">
    <source>
        <dbReference type="RuleBase" id="RU363079"/>
    </source>
</evidence>
<feature type="transmembrane region" description="Helical" evidence="8">
    <location>
        <begin position="912"/>
        <end position="939"/>
    </location>
</feature>
<name>A0ABY7FB85_MYAAR</name>
<keyword evidence="4" id="KW-0732">Signal</keyword>
<feature type="transmembrane region" description="Helical" evidence="8">
    <location>
        <begin position="728"/>
        <end position="750"/>
    </location>
</feature>
<comment type="similarity">
    <text evidence="2 8">Belongs to the nonaspanin (TM9SF) (TC 9.A.2) family.</text>
</comment>
<reference evidence="10" key="1">
    <citation type="submission" date="2022-11" db="EMBL/GenBank/DDBJ databases">
        <title>Centuries of genome instability and evolution in soft-shell clam transmissible cancer (bioRxiv).</title>
        <authorList>
            <person name="Hart S.F.M."/>
            <person name="Yonemitsu M.A."/>
            <person name="Giersch R.M."/>
            <person name="Beal B.F."/>
            <person name="Arriagada G."/>
            <person name="Davis B.W."/>
            <person name="Ostrander E.A."/>
            <person name="Goff S.P."/>
            <person name="Metzger M.J."/>
        </authorList>
    </citation>
    <scope>NUCLEOTIDE SEQUENCE</scope>
    <source>
        <strain evidence="10">MELC-2E11</strain>
        <tissue evidence="10">Siphon/mantle</tissue>
    </source>
</reference>
<comment type="caution">
    <text evidence="8">Lacks conserved residue(s) required for the propagation of feature annotation.</text>
</comment>
<feature type="transmembrane region" description="Helical" evidence="8">
    <location>
        <begin position="680"/>
        <end position="707"/>
    </location>
</feature>
<dbReference type="Proteomes" id="UP001164746">
    <property type="component" value="Chromosome 10"/>
</dbReference>
<feature type="region of interest" description="Disordered" evidence="9">
    <location>
        <begin position="273"/>
        <end position="412"/>
    </location>
</feature>
<keyword evidence="6 8" id="KW-0472">Membrane</keyword>
<gene>
    <name evidence="10" type="ORF">MAR_032643</name>
</gene>
<proteinExistence type="inferred from homology"/>
<dbReference type="PANTHER" id="PTHR10766">
    <property type="entry name" value="TRANSMEMBRANE 9 SUPERFAMILY PROTEIN"/>
    <property type="match status" value="1"/>
</dbReference>
<evidence type="ECO:0000256" key="1">
    <source>
        <dbReference type="ARBA" id="ARBA00004542"/>
    </source>
</evidence>
<evidence type="ECO:0000256" key="5">
    <source>
        <dbReference type="ARBA" id="ARBA00022989"/>
    </source>
</evidence>
<dbReference type="EMBL" id="CP111021">
    <property type="protein sequence ID" value="WAR18049.1"/>
    <property type="molecule type" value="Genomic_DNA"/>
</dbReference>